<evidence type="ECO:0000313" key="4">
    <source>
        <dbReference type="EMBL" id="KAB1205620.1"/>
    </source>
</evidence>
<evidence type="ECO:0000259" key="3">
    <source>
        <dbReference type="Pfam" id="PF20474"/>
    </source>
</evidence>
<comment type="caution">
    <text evidence="4">The sequence shown here is derived from an EMBL/GenBank/DDBJ whole genome shotgun (WGS) entry which is preliminary data.</text>
</comment>
<dbReference type="InterPro" id="IPR021950">
    <property type="entry name" value="Spt20"/>
</dbReference>
<feature type="region of interest" description="Disordered" evidence="1">
    <location>
        <begin position="371"/>
        <end position="406"/>
    </location>
</feature>
<dbReference type="GO" id="GO:0000124">
    <property type="term" value="C:SAGA complex"/>
    <property type="evidence" value="ECO:0007669"/>
    <property type="project" value="InterPro"/>
</dbReference>
<evidence type="ECO:0000259" key="2">
    <source>
        <dbReference type="Pfam" id="PF12090"/>
    </source>
</evidence>
<feature type="compositionally biased region" description="Polar residues" evidence="1">
    <location>
        <begin position="580"/>
        <end position="592"/>
    </location>
</feature>
<dbReference type="InterPro" id="IPR046468">
    <property type="entry name" value="Spt20-like_SEP"/>
</dbReference>
<feature type="region of interest" description="Disordered" evidence="1">
    <location>
        <begin position="563"/>
        <end position="592"/>
    </location>
</feature>
<evidence type="ECO:0000313" key="5">
    <source>
        <dbReference type="Proteomes" id="UP000516437"/>
    </source>
</evidence>
<dbReference type="GO" id="GO:0006357">
    <property type="term" value="P:regulation of transcription by RNA polymerase II"/>
    <property type="evidence" value="ECO:0007669"/>
    <property type="project" value="TreeGrafter"/>
</dbReference>
<reference evidence="4 5" key="1">
    <citation type="journal article" date="2019" name="Plant Biotechnol. J.">
        <title>The red bayberry genome and genetic basis of sex determination.</title>
        <authorList>
            <person name="Jia H.M."/>
            <person name="Jia H.J."/>
            <person name="Cai Q.L."/>
            <person name="Wang Y."/>
            <person name="Zhao H.B."/>
            <person name="Yang W.F."/>
            <person name="Wang G.Y."/>
            <person name="Li Y.H."/>
            <person name="Zhan D.L."/>
            <person name="Shen Y.T."/>
            <person name="Niu Q.F."/>
            <person name="Chang L."/>
            <person name="Qiu J."/>
            <person name="Zhao L."/>
            <person name="Xie H.B."/>
            <person name="Fu W.Y."/>
            <person name="Jin J."/>
            <person name="Li X.W."/>
            <person name="Jiao Y."/>
            <person name="Zhou C.C."/>
            <person name="Tu T."/>
            <person name="Chai C.Y."/>
            <person name="Gao J.L."/>
            <person name="Fan L.J."/>
            <person name="van de Weg E."/>
            <person name="Wang J.Y."/>
            <person name="Gao Z.S."/>
        </authorList>
    </citation>
    <scope>NUCLEOTIDE SEQUENCE [LARGE SCALE GENOMIC DNA]</scope>
    <source>
        <tissue evidence="4">Leaves</tissue>
    </source>
</reference>
<dbReference type="EMBL" id="RXIC02000025">
    <property type="protein sequence ID" value="KAB1205620.1"/>
    <property type="molecule type" value="Genomic_DNA"/>
</dbReference>
<accession>A0A6A1V2Z6</accession>
<gene>
    <name evidence="4" type="ORF">CJ030_MR7G017792</name>
</gene>
<protein>
    <submittedName>
        <fullName evidence="4">Uncharacterized protein</fullName>
    </submittedName>
</protein>
<dbReference type="PANTHER" id="PTHR13526:SF23">
    <property type="entry name" value="PROTEIN PHYTOCHROME-DEPENDENT LATE-FLOWERING-LIKE"/>
    <property type="match status" value="1"/>
</dbReference>
<dbReference type="PANTHER" id="PTHR13526">
    <property type="entry name" value="TRANSCRIPTION FACTOR SPT20 HOMOLOG"/>
    <property type="match status" value="1"/>
</dbReference>
<dbReference type="Proteomes" id="UP000516437">
    <property type="component" value="Chromosome 7"/>
</dbReference>
<name>A0A6A1V2Z6_9ROSI</name>
<sequence length="1102" mass="122001">MGVSFKVAKAGTRYRPKPLQIEEKDNENGSVTEFQQTTNEVNIPGKGAKIAEHPNSFTKPVLHSVLEDLEVSFSLNLFGNGFSIGKDHEFFHDEPNQLHPYDRASETLFSCIGLYAYEAYTCKEIQRQYIYYKLLLPHLFDKVHSCTFPVITYGGWVAIEFGCLPGDLLDDIPCKYVDGALLCEIRDYRNPLSQRGSAAASMKKPPIVHKVLLHMCTENVVKDISLMSDDSWTYEELLEIESRILKALQPALDLNPQPLQDRCYAEPRKRKLNFGVARSWKKRKPSDTIAIATASNAPYHETQVSGTCDIRNSSPPRMACQDRGVTCLQEKIWSSNLKSQGNNVVEELTSEPPNPLTALTKSNVVHVPDHFSKHRSDSTKFMSPVSGEKGVPIKPKQEPVDFSQRRLPGSQSESILAPEPWKNALFHQQIVVAEPQGQTVQPQSHSSLLMNSGQPILEGIPRLCAGMPTRTVKQEPAETNFYNSDVSQVNDNCFRMDRRIPQFNLQQLKKQRLSPLSRANTPLTDSLWNHVTQPVNKSLRNECATQKRKALWIPQVSTRVRSGTTSSQLNDSLAREASASAKQKTNSQTRSSNLKLVSSFDRMHKLSAAIGNSLSSGNLPSSKLAEIEVDPVLGRLLKIEGVTQRYGLNNSKHKSDQFLQRKPFFHTTHWLAHLLSSEYDRNSKNAAANKVPSSMCSIDRRVPKTRTLTFVRQCHSYEGDETPRVDRETQITLFIAEKLGGGTLEAFLHYGDEEEIASFIIPLFFSTTHAAEIFASQFTSLMVDEGYHLATNRVEPGILNTNGASSSQASVVTPASLATQTVELPAPFFISGPSPLMNNPRTVSLSAHNATRLPSQNILSRRNLLNPENIRSALQLSGSCLSKPHLDIAAPLSAMQWQEKSNKHALLQLQMQQRQRQQELVQGKELVGGFGVTAGRHGMIQPGGGIQGLGNINVGSFSNITGMGGSMSTLAGGCMPWIDTGSQFSNLSHMSGSSESKQLLSFIPNHPATDAAKLRTAETNGGAFTSRYLTQRDASGLPMAALSSPGMACNLNNQPQPQLRLNEQLHKLQQQEDVKPLLQPQIVTSLARKADLTRSQFGPRQM</sequence>
<evidence type="ECO:0000256" key="1">
    <source>
        <dbReference type="SAM" id="MobiDB-lite"/>
    </source>
</evidence>
<dbReference type="AlphaFoldDB" id="A0A6A1V2Z6"/>
<proteinExistence type="predicted"/>
<dbReference type="GO" id="GO:0003712">
    <property type="term" value="F:transcription coregulator activity"/>
    <property type="evidence" value="ECO:0007669"/>
    <property type="project" value="InterPro"/>
</dbReference>
<dbReference type="OrthoDB" id="1932706at2759"/>
<feature type="domain" description="PHL" evidence="3">
    <location>
        <begin position="645"/>
        <end position="796"/>
    </location>
</feature>
<feature type="domain" description="Spt20-like SEP" evidence="2">
    <location>
        <begin position="159"/>
        <end position="264"/>
    </location>
</feature>
<dbReference type="InterPro" id="IPR046467">
    <property type="entry name" value="PHL_dom"/>
</dbReference>
<dbReference type="Pfam" id="PF20474">
    <property type="entry name" value="PHL"/>
    <property type="match status" value="1"/>
</dbReference>
<dbReference type="Pfam" id="PF12090">
    <property type="entry name" value="Spt20_SEP"/>
    <property type="match status" value="1"/>
</dbReference>
<keyword evidence="5" id="KW-1185">Reference proteome</keyword>
<organism evidence="4 5">
    <name type="scientific">Morella rubra</name>
    <name type="common">Chinese bayberry</name>
    <dbReference type="NCBI Taxonomy" id="262757"/>
    <lineage>
        <taxon>Eukaryota</taxon>
        <taxon>Viridiplantae</taxon>
        <taxon>Streptophyta</taxon>
        <taxon>Embryophyta</taxon>
        <taxon>Tracheophyta</taxon>
        <taxon>Spermatophyta</taxon>
        <taxon>Magnoliopsida</taxon>
        <taxon>eudicotyledons</taxon>
        <taxon>Gunneridae</taxon>
        <taxon>Pentapetalae</taxon>
        <taxon>rosids</taxon>
        <taxon>fabids</taxon>
        <taxon>Fagales</taxon>
        <taxon>Myricaceae</taxon>
        <taxon>Morella</taxon>
    </lineage>
</organism>